<feature type="binding site" evidence="12">
    <location>
        <position position="327"/>
    </location>
    <ligand>
        <name>UDP-N-acetyl-alpha-D-glucosamine</name>
        <dbReference type="ChEBI" id="CHEBI:57705"/>
    </ligand>
</feature>
<dbReference type="NCBIfam" id="TIGR01072">
    <property type="entry name" value="murA"/>
    <property type="match status" value="1"/>
</dbReference>
<dbReference type="Proteomes" id="UP000216411">
    <property type="component" value="Unassembled WGS sequence"/>
</dbReference>
<feature type="domain" description="Enolpyruvate transferase" evidence="13">
    <location>
        <begin position="8"/>
        <end position="405"/>
    </location>
</feature>
<dbReference type="InterPro" id="IPR036968">
    <property type="entry name" value="Enolpyruvate_Tfrase_sf"/>
</dbReference>
<keyword evidence="6 12" id="KW-0133">Cell shape</keyword>
<evidence type="ECO:0000259" key="13">
    <source>
        <dbReference type="Pfam" id="PF00275"/>
    </source>
</evidence>
<evidence type="ECO:0000256" key="2">
    <source>
        <dbReference type="ARBA" id="ARBA00004752"/>
    </source>
</evidence>
<name>A0A255IQQ6_9FIRM</name>
<keyword evidence="5 12" id="KW-0808">Transferase</keyword>
<dbReference type="UniPathway" id="UPA00219"/>
<dbReference type="Proteomes" id="UP000247523">
    <property type="component" value="Unassembled WGS sequence"/>
</dbReference>
<dbReference type="PANTHER" id="PTHR43783:SF1">
    <property type="entry name" value="UDP-N-ACETYLGLUCOSAMINE 1-CARBOXYVINYLTRANSFERASE"/>
    <property type="match status" value="1"/>
</dbReference>
<sequence>MNSINISGGLPLNGEVAVQGSKNAALPIIAAAILCKDITILHNCPHIVDVDNMTAILQIIGCKVVWEDNSLIIDSTYVNSYEIPLELADKMRSSVLMSGALLGRLKKAVIPYPGGCVIGKRPINIHLEAFKQMNIGIYESAEGLIANTSQIKGNIINLPISSVGATENIILAGVCATGTTIIKNAAKEPEVMELCRFLNKMGGDVRGAGTGTITINGVMKLHGAQINIASDRIAAGTYILAAMGTRGKIILNNAPMNHLTALLEVVNKMGGRYMCIDNQLIIDGTKAVQAVKNVETSVYPGFPTDLQSQLLSVLTVADGESMIKENIFEARFKTVEWLLKMGADIVLAGNKAKVTGVKGLHGEQVKAEELRGGAALIIAGLIAEGNTNISEAHYIERGYQDICKDLEMLGADISYD</sequence>
<dbReference type="Pfam" id="PF00275">
    <property type="entry name" value="EPSP_synthase"/>
    <property type="match status" value="1"/>
</dbReference>
<evidence type="ECO:0000256" key="8">
    <source>
        <dbReference type="ARBA" id="ARBA00023306"/>
    </source>
</evidence>
<dbReference type="HAMAP" id="MF_00111">
    <property type="entry name" value="MurA"/>
    <property type="match status" value="1"/>
</dbReference>
<dbReference type="NCBIfam" id="NF006873">
    <property type="entry name" value="PRK09369.1"/>
    <property type="match status" value="1"/>
</dbReference>
<keyword evidence="16" id="KW-1185">Reference proteome</keyword>
<reference evidence="14 17" key="2">
    <citation type="submission" date="2018-05" db="EMBL/GenBank/DDBJ databases">
        <title>Genomic Encyclopedia of Type Strains, Phase IV (KMG-IV): sequencing the most valuable type-strain genomes for metagenomic binning, comparative biology and taxonomic classification.</title>
        <authorList>
            <person name="Goeker M."/>
        </authorList>
    </citation>
    <scope>NUCLEOTIDE SEQUENCE [LARGE SCALE GENOMIC DNA]</scope>
    <source>
        <strain evidence="14 17">DSM 28816</strain>
    </source>
</reference>
<evidence type="ECO:0000256" key="3">
    <source>
        <dbReference type="ARBA" id="ARBA00022490"/>
    </source>
</evidence>
<evidence type="ECO:0000256" key="5">
    <source>
        <dbReference type="ARBA" id="ARBA00022679"/>
    </source>
</evidence>
<dbReference type="SUPFAM" id="SSF55205">
    <property type="entry name" value="EPT/RTPC-like"/>
    <property type="match status" value="1"/>
</dbReference>
<gene>
    <name evidence="12 15" type="primary">murA</name>
    <name evidence="14" type="ORF">C8E03_106175</name>
    <name evidence="15" type="ORF">CG710_004755</name>
</gene>
<dbReference type="Gene3D" id="3.65.10.10">
    <property type="entry name" value="Enolpyruvate transferase domain"/>
    <property type="match status" value="2"/>
</dbReference>
<comment type="function">
    <text evidence="12">Cell wall formation. Adds enolpyruvyl to UDP-N-acetylglucosamine.</text>
</comment>
<dbReference type="GO" id="GO:0051301">
    <property type="term" value="P:cell division"/>
    <property type="evidence" value="ECO:0007669"/>
    <property type="project" value="UniProtKB-KW"/>
</dbReference>
<keyword evidence="7 12" id="KW-0573">Peptidoglycan synthesis</keyword>
<dbReference type="InterPro" id="IPR050068">
    <property type="entry name" value="MurA_subfamily"/>
</dbReference>
<evidence type="ECO:0000313" key="17">
    <source>
        <dbReference type="Proteomes" id="UP000247523"/>
    </source>
</evidence>
<dbReference type="InterPro" id="IPR013792">
    <property type="entry name" value="RNA3'P_cycl/enolpyr_Trfase_a/b"/>
</dbReference>
<comment type="pathway">
    <text evidence="2 12">Cell wall biogenesis; peptidoglycan biosynthesis.</text>
</comment>
<dbReference type="GO" id="GO:0008760">
    <property type="term" value="F:UDP-N-acetylglucosamine 1-carboxyvinyltransferase activity"/>
    <property type="evidence" value="ECO:0007669"/>
    <property type="project" value="UniProtKB-UniRule"/>
</dbReference>
<dbReference type="GO" id="GO:0009252">
    <property type="term" value="P:peptidoglycan biosynthetic process"/>
    <property type="evidence" value="ECO:0007669"/>
    <property type="project" value="UniProtKB-UniRule"/>
</dbReference>
<reference evidence="15" key="3">
    <citation type="submission" date="2018-07" db="EMBL/GenBank/DDBJ databases">
        <authorList>
            <person name="Quirk P.G."/>
            <person name="Krulwich T.A."/>
        </authorList>
    </citation>
    <scope>NUCLEOTIDE SEQUENCE</scope>
    <source>
        <strain evidence="15">CCRI-19302</strain>
    </source>
</reference>
<comment type="caution">
    <text evidence="12">Lacks conserved residue(s) required for the propagation of feature annotation.</text>
</comment>
<comment type="caution">
    <text evidence="15">The sequence shown here is derived from an EMBL/GenBank/DDBJ whole genome shotgun (WGS) entry which is preliminary data.</text>
</comment>
<dbReference type="GO" id="GO:0008360">
    <property type="term" value="P:regulation of cell shape"/>
    <property type="evidence" value="ECO:0007669"/>
    <property type="project" value="UniProtKB-KW"/>
</dbReference>
<feature type="binding site" evidence="12">
    <location>
        <position position="92"/>
    </location>
    <ligand>
        <name>UDP-N-acetyl-alpha-D-glucosamine</name>
        <dbReference type="ChEBI" id="CHEBI:57705"/>
    </ligand>
</feature>
<dbReference type="InterPro" id="IPR005750">
    <property type="entry name" value="UDP_GlcNAc_COvinyl_MurA"/>
</dbReference>
<dbReference type="GO" id="GO:0005737">
    <property type="term" value="C:cytoplasm"/>
    <property type="evidence" value="ECO:0007669"/>
    <property type="project" value="UniProtKB-SubCell"/>
</dbReference>
<keyword evidence="8 12" id="KW-0131">Cell cycle</keyword>
<comment type="similarity">
    <text evidence="10 12">Belongs to the EPSP synthase family. MurA subfamily.</text>
</comment>
<evidence type="ECO:0000313" key="16">
    <source>
        <dbReference type="Proteomes" id="UP000216411"/>
    </source>
</evidence>
<dbReference type="GO" id="GO:0071555">
    <property type="term" value="P:cell wall organization"/>
    <property type="evidence" value="ECO:0007669"/>
    <property type="project" value="UniProtKB-KW"/>
</dbReference>
<evidence type="ECO:0000313" key="15">
    <source>
        <dbReference type="EMBL" id="RDY32296.1"/>
    </source>
</evidence>
<feature type="modified residue" description="2-(S-cysteinyl)pyruvic acid O-phosphothioketal" evidence="12">
    <location>
        <position position="116"/>
    </location>
</feature>
<dbReference type="EMBL" id="QICS01000006">
    <property type="protein sequence ID" value="PXV89523.1"/>
    <property type="molecule type" value="Genomic_DNA"/>
</dbReference>
<evidence type="ECO:0000256" key="12">
    <source>
        <dbReference type="HAMAP-Rule" id="MF_00111"/>
    </source>
</evidence>
<evidence type="ECO:0000256" key="6">
    <source>
        <dbReference type="ARBA" id="ARBA00022960"/>
    </source>
</evidence>
<evidence type="ECO:0000313" key="14">
    <source>
        <dbReference type="EMBL" id="PXV89523.1"/>
    </source>
</evidence>
<reference evidence="15 16" key="1">
    <citation type="journal article" date="2017" name="Genome Announc.">
        <title>Draft Genome Sequence of a Sporulating and Motile Strain of Lachnotalea glycerini Isolated from Water in Quebec City, Canada.</title>
        <authorList>
            <person name="Maheux A.F."/>
            <person name="Boudreau D.K."/>
            <person name="Berube E."/>
            <person name="Boissinot M."/>
            <person name="Raymond F."/>
            <person name="Brodeur S."/>
            <person name="Corbeil J."/>
            <person name="Isabel S."/>
            <person name="Omar R.F."/>
            <person name="Bergeron M.G."/>
        </authorList>
    </citation>
    <scope>NUCLEOTIDE SEQUENCE [LARGE SCALE GENOMIC DNA]</scope>
    <source>
        <strain evidence="15 16">CCRI-19302</strain>
    </source>
</reference>
<feature type="binding site" evidence="12">
    <location>
        <begin position="22"/>
        <end position="23"/>
    </location>
    <ligand>
        <name>phosphoenolpyruvate</name>
        <dbReference type="ChEBI" id="CHEBI:58702"/>
    </ligand>
</feature>
<dbReference type="OrthoDB" id="9803760at2"/>
<evidence type="ECO:0000256" key="7">
    <source>
        <dbReference type="ARBA" id="ARBA00022984"/>
    </source>
</evidence>
<evidence type="ECO:0000256" key="11">
    <source>
        <dbReference type="ARBA" id="ARBA00047527"/>
    </source>
</evidence>
<dbReference type="GO" id="GO:0019277">
    <property type="term" value="P:UDP-N-acetylgalactosamine biosynthetic process"/>
    <property type="evidence" value="ECO:0007669"/>
    <property type="project" value="InterPro"/>
</dbReference>
<dbReference type="CDD" id="cd01555">
    <property type="entry name" value="UdpNAET"/>
    <property type="match status" value="1"/>
</dbReference>
<evidence type="ECO:0000256" key="1">
    <source>
        <dbReference type="ARBA" id="ARBA00004496"/>
    </source>
</evidence>
<keyword evidence="4 12" id="KW-0132">Cell division</keyword>
<evidence type="ECO:0000256" key="10">
    <source>
        <dbReference type="ARBA" id="ARBA00038367"/>
    </source>
</evidence>
<dbReference type="AlphaFoldDB" id="A0A255IQQ6"/>
<dbReference type="PANTHER" id="PTHR43783">
    <property type="entry name" value="UDP-N-ACETYLGLUCOSAMINE 1-CARBOXYVINYLTRANSFERASE"/>
    <property type="match status" value="1"/>
</dbReference>
<feature type="binding site" evidence="12">
    <location>
        <position position="305"/>
    </location>
    <ligand>
        <name>UDP-N-acetyl-alpha-D-glucosamine</name>
        <dbReference type="ChEBI" id="CHEBI:57705"/>
    </ligand>
</feature>
<keyword evidence="9 12" id="KW-0961">Cell wall biogenesis/degradation</keyword>
<protein>
    <recommendedName>
        <fullName evidence="12">UDP-N-acetylglucosamine 1-carboxyvinyltransferase</fullName>
        <ecNumber evidence="12">2.5.1.7</ecNumber>
    </recommendedName>
    <alternativeName>
        <fullName evidence="12">Enoylpyruvate transferase</fullName>
    </alternativeName>
    <alternativeName>
        <fullName evidence="12">UDP-N-acetylglucosamine enolpyruvyl transferase</fullName>
        <shortName evidence="12">EPT</shortName>
    </alternativeName>
</protein>
<keyword evidence="3 12" id="KW-0963">Cytoplasm</keyword>
<organism evidence="15 16">
    <name type="scientific">Lachnotalea glycerini</name>
    <dbReference type="NCBI Taxonomy" id="1763509"/>
    <lineage>
        <taxon>Bacteria</taxon>
        <taxon>Bacillati</taxon>
        <taxon>Bacillota</taxon>
        <taxon>Clostridia</taxon>
        <taxon>Lachnospirales</taxon>
        <taxon>Lachnospiraceae</taxon>
        <taxon>Lachnotalea</taxon>
    </lineage>
</organism>
<dbReference type="EMBL" id="NOKA02000004">
    <property type="protein sequence ID" value="RDY32296.1"/>
    <property type="molecule type" value="Genomic_DNA"/>
</dbReference>
<proteinExistence type="inferred from homology"/>
<dbReference type="RefSeq" id="WP_094376682.1">
    <property type="nucleotide sequence ID" value="NZ_NOKA02000004.1"/>
</dbReference>
<evidence type="ECO:0000256" key="9">
    <source>
        <dbReference type="ARBA" id="ARBA00023316"/>
    </source>
</evidence>
<accession>A0A255IQQ6</accession>
<comment type="catalytic activity">
    <reaction evidence="11 12">
        <text>phosphoenolpyruvate + UDP-N-acetyl-alpha-D-glucosamine = UDP-N-acetyl-3-O-(1-carboxyvinyl)-alpha-D-glucosamine + phosphate</text>
        <dbReference type="Rhea" id="RHEA:18681"/>
        <dbReference type="ChEBI" id="CHEBI:43474"/>
        <dbReference type="ChEBI" id="CHEBI:57705"/>
        <dbReference type="ChEBI" id="CHEBI:58702"/>
        <dbReference type="ChEBI" id="CHEBI:68483"/>
        <dbReference type="EC" id="2.5.1.7"/>
    </reaction>
</comment>
<dbReference type="InterPro" id="IPR001986">
    <property type="entry name" value="Enolpyruvate_Tfrase_dom"/>
</dbReference>
<feature type="active site" description="Proton donor" evidence="12">
    <location>
        <position position="116"/>
    </location>
</feature>
<keyword evidence="12" id="KW-0670">Pyruvate</keyword>
<dbReference type="EC" id="2.5.1.7" evidence="12"/>
<evidence type="ECO:0000256" key="4">
    <source>
        <dbReference type="ARBA" id="ARBA00022618"/>
    </source>
</evidence>
<comment type="subcellular location">
    <subcellularLocation>
        <location evidence="1 12">Cytoplasm</location>
    </subcellularLocation>
</comment>